<proteinExistence type="predicted"/>
<gene>
    <name evidence="1" type="ORF">DSAG12_01664</name>
</gene>
<dbReference type="Gene3D" id="2.60.40.1170">
    <property type="entry name" value="Mu homology domain, subdomain B"/>
    <property type="match status" value="1"/>
</dbReference>
<dbReference type="Proteomes" id="UP000321408">
    <property type="component" value="Chromosome"/>
</dbReference>
<evidence type="ECO:0000313" key="2">
    <source>
        <dbReference type="Proteomes" id="UP000321408"/>
    </source>
</evidence>
<dbReference type="InterPro" id="IPR036168">
    <property type="entry name" value="AP2_Mu_C_sf"/>
</dbReference>
<protein>
    <recommendedName>
        <fullName evidence="3">DUF11 domain-containing protein</fullName>
    </recommendedName>
</protein>
<dbReference type="EMBL" id="CP042905">
    <property type="protein sequence ID" value="QEE15837.2"/>
    <property type="molecule type" value="Genomic_DNA"/>
</dbReference>
<name>A0A5B9DAG9_9ARCH</name>
<dbReference type="AlphaFoldDB" id="A0A5B9DAG9"/>
<keyword evidence="2" id="KW-1185">Reference proteome</keyword>
<evidence type="ECO:0000313" key="1">
    <source>
        <dbReference type="EMBL" id="QEE15837.2"/>
    </source>
</evidence>
<dbReference type="KEGG" id="psyt:DSAG12_01664"/>
<organism evidence="1 2">
    <name type="scientific">Promethearchaeum syntrophicum</name>
    <dbReference type="NCBI Taxonomy" id="2594042"/>
    <lineage>
        <taxon>Archaea</taxon>
        <taxon>Promethearchaeati</taxon>
        <taxon>Promethearchaeota</taxon>
        <taxon>Promethearchaeia</taxon>
        <taxon>Promethearchaeales</taxon>
        <taxon>Promethearchaeaceae</taxon>
        <taxon>Promethearchaeum</taxon>
    </lineage>
</organism>
<dbReference type="SUPFAM" id="SSF49447">
    <property type="entry name" value="Second domain of Mu2 adaptin subunit (ap50) of ap2 adaptor"/>
    <property type="match status" value="1"/>
</dbReference>
<reference evidence="1 2" key="2">
    <citation type="journal article" date="2024" name="Int. J. Syst. Evol. Microbiol.">
        <title>Promethearchaeum syntrophicum gen. nov., sp. nov., an anaerobic, obligately syntrophic archaeon, the first isolate of the lineage 'Asgard' archaea, and proposal of the new archaeal phylum Promethearchaeota phyl. nov. and kingdom Promethearchaeati regn. nov.</title>
        <authorList>
            <person name="Imachi H."/>
            <person name="Nobu M.K."/>
            <person name="Kato S."/>
            <person name="Takaki Y."/>
            <person name="Miyazaki M."/>
            <person name="Miyata M."/>
            <person name="Ogawara M."/>
            <person name="Saito Y."/>
            <person name="Sakai S."/>
            <person name="Tahara Y.O."/>
            <person name="Takano Y."/>
            <person name="Tasumi E."/>
            <person name="Uematsu K."/>
            <person name="Yoshimura T."/>
            <person name="Itoh T."/>
            <person name="Ohkuma M."/>
            <person name="Takai K."/>
        </authorList>
    </citation>
    <scope>NUCLEOTIDE SEQUENCE [LARGE SCALE GENOMIC DNA]</scope>
    <source>
        <strain evidence="1 2">MK-D1</strain>
    </source>
</reference>
<sequence>MARKRKKKVEPPKETKMGFAADEPVEKQQAEEMKTYSGGSEEIQYKNRSGNIIETFDSASGKKEGEISLGSQGAKGKFVMLEVLEKTENHYEYNGETDIEGDRKTSGIFKIKNPSDSDKIWDIDVTFKKDKPVGLDDEIHLKNLDPNEEKEYEYEIEQFEEPALKISEFVSTINDEDTLSYSLATGDENKVLFKLVLKNLMDYPIKNIVVKKEIQEGYTDFNLLGASLGSTDNTSEFIEWKINTLSANAEAELKLNMSIQIEDSSSKVRTGKITAEYSTPDKALTGLEIDKFDAYSNNFVGVLEEQKDDKPDAYDCSVMFINESEFQVKLVNLDVKNAVTDKKVLDIDPNEIPIVASGATWTSLPWETETDDGLEPRFLKTVEFFLIASRKVSTLGTIAIDDFELAVAAIAGKLDYSLVQLMSYRVTPFDALLQVKNTGGADLNEIIFEETIQEGYVPPNPEDVEVYIVKDYESDIEEGDADWENLGDPIEIDTDLIEISPNNREPDTEHVIRIKLTDLKDHAMGMFLPNMVIRLKYPIEAYKPAKDSEYVSNVRYIANTYPAGAPIEFIPAAKARIPVLHLRRKVLKGKKIHAMATEGEYQIVLTIKNTGDTFIENVEMRDVVPDNFEYGSYSFEPASTDNLEGKDLLIWKIDRIEANDEFEITYTITGKGEYKASDSQLSA</sequence>
<reference evidence="1 2" key="1">
    <citation type="journal article" date="2020" name="Nature">
        <title>Isolation of an archaeon at the prokaryote-eukaryote interface.</title>
        <authorList>
            <person name="Imachi H."/>
            <person name="Nobu M.K."/>
            <person name="Nakahara N."/>
            <person name="Morono Y."/>
            <person name="Ogawara M."/>
            <person name="Takaki Y."/>
            <person name="Takano Y."/>
            <person name="Uematsu K."/>
            <person name="Ikuta T."/>
            <person name="Ito M."/>
            <person name="Matsui Y."/>
            <person name="Miyazaki M."/>
            <person name="Murata K."/>
            <person name="Saito Y."/>
            <person name="Sakai S."/>
            <person name="Song C."/>
            <person name="Tasumi E."/>
            <person name="Yamanaka Y."/>
            <person name="Yamaguchi T."/>
            <person name="Kamagata Y."/>
            <person name="Tamaki H."/>
            <person name="Takai K."/>
        </authorList>
    </citation>
    <scope>NUCLEOTIDE SEQUENCE [LARGE SCALE GENOMIC DNA]</scope>
    <source>
        <strain evidence="1 2">MK-D1</strain>
    </source>
</reference>
<evidence type="ECO:0008006" key="3">
    <source>
        <dbReference type="Google" id="ProtNLM"/>
    </source>
</evidence>
<accession>A0A5B9DAG9</accession>